<dbReference type="Proteomes" id="UP000435112">
    <property type="component" value="Unassembled WGS sequence"/>
</dbReference>
<protein>
    <recommendedName>
        <fullName evidence="4">Retrotransposon gag domain-containing protein</fullName>
    </recommendedName>
</protein>
<dbReference type="EMBL" id="QXFU01001013">
    <property type="protein sequence ID" value="KAE9013357.1"/>
    <property type="molecule type" value="Genomic_DNA"/>
</dbReference>
<gene>
    <name evidence="2" type="ORF">PR002_g14535</name>
</gene>
<accession>A0A6A3L5Y7</accession>
<evidence type="ECO:0008006" key="4">
    <source>
        <dbReference type="Google" id="ProtNLM"/>
    </source>
</evidence>
<feature type="region of interest" description="Disordered" evidence="1">
    <location>
        <begin position="1"/>
        <end position="65"/>
    </location>
</feature>
<name>A0A6A3L5Y7_9STRA</name>
<reference evidence="2 3" key="1">
    <citation type="submission" date="2018-09" db="EMBL/GenBank/DDBJ databases">
        <title>Genomic investigation of the strawberry pathogen Phytophthora fragariae indicates pathogenicity is determined by transcriptional variation in three key races.</title>
        <authorList>
            <person name="Adams T.M."/>
            <person name="Armitage A.D."/>
            <person name="Sobczyk M.K."/>
            <person name="Bates H.J."/>
            <person name="Dunwell J.M."/>
            <person name="Nellist C.F."/>
            <person name="Harrison R.J."/>
        </authorList>
    </citation>
    <scope>NUCLEOTIDE SEQUENCE [LARGE SCALE GENOMIC DNA]</scope>
    <source>
        <strain evidence="2 3">SCRP324</strain>
    </source>
</reference>
<sequence length="468" mass="50643">MESRDHEDNVSEAFYSDTSGDPRAATPPNLDTAAEPPTTRPGLAGVGAPGSNPGRPDMTIPDLSTPEGLATARMVLQRVVDGTSRTGQGAGLSWANLGQGQGTSTANVQETPVNQTTMGAYYSRATSVASSSVPQAAGGANPVTPSPMVSNPMLGGTYLGLTSTAGPTPMGYSTLVPPSTARSAIPTYGIERSADRQLTRTDEHYADGIRTEHVAGRAYHWYPAGGSTGYRERRGPNGANAHCYDFCFRAESVASSRRSDPDNCWYDYDYGMIQPFYSEGSTVEKARAFWNAFERATVGLEEQLRLSAFRECLKGKTAEDWWIYSLIPDFETLRTRFHNQFVCLTPLQMIERLKNAKRTKGMSAEVWGDLISGLCNEAQCYDPQMRYQYFLSGLRNREWKAALNTLMVNSIEGAVIVLLAKNMHQPVEDDADFVDAAPFRVCSRTANDADASADAELDTAAATGSAGP</sequence>
<proteinExistence type="predicted"/>
<evidence type="ECO:0000313" key="2">
    <source>
        <dbReference type="EMBL" id="KAE9013357.1"/>
    </source>
</evidence>
<evidence type="ECO:0000313" key="3">
    <source>
        <dbReference type="Proteomes" id="UP000435112"/>
    </source>
</evidence>
<dbReference type="AlphaFoldDB" id="A0A6A3L5Y7"/>
<evidence type="ECO:0000256" key="1">
    <source>
        <dbReference type="SAM" id="MobiDB-lite"/>
    </source>
</evidence>
<comment type="caution">
    <text evidence="2">The sequence shown here is derived from an EMBL/GenBank/DDBJ whole genome shotgun (WGS) entry which is preliminary data.</text>
</comment>
<dbReference type="OrthoDB" id="115111at2759"/>
<organism evidence="2 3">
    <name type="scientific">Phytophthora rubi</name>
    <dbReference type="NCBI Taxonomy" id="129364"/>
    <lineage>
        <taxon>Eukaryota</taxon>
        <taxon>Sar</taxon>
        <taxon>Stramenopiles</taxon>
        <taxon>Oomycota</taxon>
        <taxon>Peronosporomycetes</taxon>
        <taxon>Peronosporales</taxon>
        <taxon>Peronosporaceae</taxon>
        <taxon>Phytophthora</taxon>
    </lineage>
</organism>